<keyword evidence="3" id="KW-1185">Reference proteome</keyword>
<feature type="compositionally biased region" description="Low complexity" evidence="1">
    <location>
        <begin position="99"/>
        <end position="116"/>
    </location>
</feature>
<dbReference type="AlphaFoldDB" id="A0A9P6EVV9"/>
<feature type="region of interest" description="Disordered" evidence="1">
    <location>
        <begin position="157"/>
        <end position="192"/>
    </location>
</feature>
<name>A0A9P6EVV9_9FUNG</name>
<accession>A0A9P6EVV9</accession>
<gene>
    <name evidence="2" type="ORF">EC957_010426</name>
</gene>
<reference evidence="2" key="1">
    <citation type="journal article" date="2020" name="Fungal Divers.">
        <title>Resolving the Mortierellaceae phylogeny through synthesis of multi-gene phylogenetics and phylogenomics.</title>
        <authorList>
            <person name="Vandepol N."/>
            <person name="Liber J."/>
            <person name="Desiro A."/>
            <person name="Na H."/>
            <person name="Kennedy M."/>
            <person name="Barry K."/>
            <person name="Grigoriev I.V."/>
            <person name="Miller A.N."/>
            <person name="O'Donnell K."/>
            <person name="Stajich J.E."/>
            <person name="Bonito G."/>
        </authorList>
    </citation>
    <scope>NUCLEOTIDE SEQUENCE</scope>
    <source>
        <strain evidence="2">NRRL 2591</strain>
    </source>
</reference>
<evidence type="ECO:0000256" key="1">
    <source>
        <dbReference type="SAM" id="MobiDB-lite"/>
    </source>
</evidence>
<protein>
    <submittedName>
        <fullName evidence="2">Uncharacterized protein</fullName>
    </submittedName>
</protein>
<evidence type="ECO:0000313" key="3">
    <source>
        <dbReference type="Proteomes" id="UP000723463"/>
    </source>
</evidence>
<proteinExistence type="predicted"/>
<evidence type="ECO:0000313" key="2">
    <source>
        <dbReference type="EMBL" id="KAF9536569.1"/>
    </source>
</evidence>
<dbReference type="EMBL" id="JAAAXW010000645">
    <property type="protein sequence ID" value="KAF9536569.1"/>
    <property type="molecule type" value="Genomic_DNA"/>
</dbReference>
<sequence length="192" mass="20891">MKSTRIKDWSLQDFLRSTAMDVATFLKSLRLLASHKKLEDDLKTFALKLRAYYSGPIGAKRVKIIKQNLVCEINRRVISGQEHLINQGKLESQLDQELSSTSSSGATTSSSDQLASSSDQLTSFLTPLTSELNANPSFRWQAEYDPKAGANVSATVDNDFVPIPGRTAATSPSAELDVEDGGDHEDVNGLTG</sequence>
<feature type="region of interest" description="Disordered" evidence="1">
    <location>
        <begin position="95"/>
        <end position="116"/>
    </location>
</feature>
<comment type="caution">
    <text evidence="2">The sequence shown here is derived from an EMBL/GenBank/DDBJ whole genome shotgun (WGS) entry which is preliminary data.</text>
</comment>
<organism evidence="2 3">
    <name type="scientific">Mortierella hygrophila</name>
    <dbReference type="NCBI Taxonomy" id="979708"/>
    <lineage>
        <taxon>Eukaryota</taxon>
        <taxon>Fungi</taxon>
        <taxon>Fungi incertae sedis</taxon>
        <taxon>Mucoromycota</taxon>
        <taxon>Mortierellomycotina</taxon>
        <taxon>Mortierellomycetes</taxon>
        <taxon>Mortierellales</taxon>
        <taxon>Mortierellaceae</taxon>
        <taxon>Mortierella</taxon>
    </lineage>
</organism>
<dbReference type="Proteomes" id="UP000723463">
    <property type="component" value="Unassembled WGS sequence"/>
</dbReference>